<organismHost>
    <name type="scientific">Lepidoptera</name>
    <name type="common">moths &amp; butterflies</name>
    <dbReference type="NCBI Taxonomy" id="7088"/>
</organismHost>
<dbReference type="OrthoDB" id="27883at10239"/>
<dbReference type="InterPro" id="IPR009317">
    <property type="entry name" value="ChaB"/>
</dbReference>
<proteinExistence type="predicted"/>
<dbReference type="SUPFAM" id="SSF140376">
    <property type="entry name" value="ChaB-like"/>
    <property type="match status" value="1"/>
</dbReference>
<evidence type="ECO:0000313" key="3">
    <source>
        <dbReference type="Proteomes" id="UP000201737"/>
    </source>
</evidence>
<organism evidence="2 3">
    <name type="scientific">Leucania separata nucleopolyhedrovirus</name>
    <name type="common">LsNPV</name>
    <dbReference type="NCBI Taxonomy" id="1307956"/>
    <lineage>
        <taxon>Viruses</taxon>
        <taxon>Viruses incertae sedis</taxon>
        <taxon>Naldaviricetes</taxon>
        <taxon>Lefavirales</taxon>
        <taxon>Baculoviridae</taxon>
        <taxon>Alphabaculovirus</taxon>
        <taxon>Alphabaculovirus leseparatae</taxon>
    </lineage>
</organism>
<accession>Q0IL48</accession>
<sequence>MPYATVASLPSNVRKLPYHGRRIFLKVFNSTYDGDEGRAFRYAWAAVNRKYVKRNGKWVARPDANQYDTTTTEDEDDDEADTTETSDGSD</sequence>
<dbReference type="Pfam" id="PF06150">
    <property type="entry name" value="ChaB"/>
    <property type="match status" value="1"/>
</dbReference>
<dbReference type="KEGG" id="vg:5176402"/>
<reference evidence="2 3" key="1">
    <citation type="journal article" date="2007" name="Virus Genes">
        <title>Genome sequence of Leucania seperata nucleopolyhedrovirus.</title>
        <authorList>
            <person name="Xiao H."/>
            <person name="Qi Y."/>
        </authorList>
    </citation>
    <scope>NUCLEOTIDE SEQUENCE [LARGE SCALE GENOMIC DNA]</scope>
    <source>
        <strain evidence="2 3">AH1</strain>
    </source>
</reference>
<evidence type="ECO:0000313" key="2">
    <source>
        <dbReference type="EMBL" id="AAR28835.1"/>
    </source>
</evidence>
<dbReference type="RefSeq" id="YP_758368.1">
    <property type="nucleotide sequence ID" value="NC_008348.1"/>
</dbReference>
<reference evidence="2 3" key="2">
    <citation type="journal article" date="2007" name="Virus Res.">
        <title>P13 of Leucania separata multiple nuclear polyhedrosis virus affected the polyhedra and budded virions yields of AcMNPV.</title>
        <authorList>
            <person name="Du E.Q."/>
            <person name="Yan F."/>
            <person name="Jin W.X."/>
            <person name="Lu N."/>
            <person name="Xiao H.Z."/>
            <person name="Lu S.Y."/>
            <person name="Qi Y.P."/>
        </authorList>
    </citation>
    <scope>NUCLEOTIDE SEQUENCE [LARGE SCALE GENOMIC DNA]</scope>
    <source>
        <strain evidence="2 3">AH1</strain>
    </source>
</reference>
<dbReference type="Gene3D" id="1.10.1740.70">
    <property type="entry name" value="ChaB"/>
    <property type="match status" value="1"/>
</dbReference>
<dbReference type="Proteomes" id="UP000201737">
    <property type="component" value="Segment"/>
</dbReference>
<protein>
    <submittedName>
        <fullName evidence="2">ORF71</fullName>
    </submittedName>
</protein>
<keyword evidence="3" id="KW-1185">Reference proteome</keyword>
<evidence type="ECO:0000256" key="1">
    <source>
        <dbReference type="SAM" id="MobiDB-lite"/>
    </source>
</evidence>
<feature type="compositionally biased region" description="Acidic residues" evidence="1">
    <location>
        <begin position="71"/>
        <end position="90"/>
    </location>
</feature>
<dbReference type="GeneID" id="5176402"/>
<name>Q0IL48_NPVLS</name>
<feature type="region of interest" description="Disordered" evidence="1">
    <location>
        <begin position="62"/>
        <end position="90"/>
    </location>
</feature>
<dbReference type="InterPro" id="IPR037205">
    <property type="entry name" value="ChaB_sf"/>
</dbReference>
<dbReference type="EMBL" id="AY394490">
    <property type="protein sequence ID" value="AAR28835.1"/>
    <property type="molecule type" value="Genomic_DNA"/>
</dbReference>